<dbReference type="EMBL" id="JAHRHJ020000010">
    <property type="protein sequence ID" value="KAH9298892.1"/>
    <property type="molecule type" value="Genomic_DNA"/>
</dbReference>
<name>A0AA38CDS3_TAXCH</name>
<evidence type="ECO:0000313" key="3">
    <source>
        <dbReference type="Proteomes" id="UP000824469"/>
    </source>
</evidence>
<dbReference type="PANTHER" id="PTHR48475:SF1">
    <property type="entry name" value="RNASE H TYPE-1 DOMAIN-CONTAINING PROTEIN"/>
    <property type="match status" value="1"/>
</dbReference>
<organism evidence="2 3">
    <name type="scientific">Taxus chinensis</name>
    <name type="common">Chinese yew</name>
    <name type="synonym">Taxus wallichiana var. chinensis</name>
    <dbReference type="NCBI Taxonomy" id="29808"/>
    <lineage>
        <taxon>Eukaryota</taxon>
        <taxon>Viridiplantae</taxon>
        <taxon>Streptophyta</taxon>
        <taxon>Embryophyta</taxon>
        <taxon>Tracheophyta</taxon>
        <taxon>Spermatophyta</taxon>
        <taxon>Pinopsida</taxon>
        <taxon>Pinidae</taxon>
        <taxon>Conifers II</taxon>
        <taxon>Cupressales</taxon>
        <taxon>Taxaceae</taxon>
        <taxon>Taxus</taxon>
    </lineage>
</organism>
<dbReference type="InterPro" id="IPR012337">
    <property type="entry name" value="RNaseH-like_sf"/>
</dbReference>
<dbReference type="PANTHER" id="PTHR48475">
    <property type="entry name" value="RIBONUCLEASE H"/>
    <property type="match status" value="1"/>
</dbReference>
<sequence>FDNTNNTAEYEALLLGLEMERKKGIQNLKVQGDVELIVNQVKGVYQLKNYCLKHYRNKVWDSVECFDAFSIK</sequence>
<dbReference type="SUPFAM" id="SSF53098">
    <property type="entry name" value="Ribonuclease H-like"/>
    <property type="match status" value="1"/>
</dbReference>
<evidence type="ECO:0000259" key="1">
    <source>
        <dbReference type="Pfam" id="PF13456"/>
    </source>
</evidence>
<keyword evidence="3" id="KW-1185">Reference proteome</keyword>
<dbReference type="InterPro" id="IPR002156">
    <property type="entry name" value="RNaseH_domain"/>
</dbReference>
<dbReference type="AlphaFoldDB" id="A0AA38CDS3"/>
<reference evidence="2 3" key="1">
    <citation type="journal article" date="2021" name="Nat. Plants">
        <title>The Taxus genome provides insights into paclitaxel biosynthesis.</title>
        <authorList>
            <person name="Xiong X."/>
            <person name="Gou J."/>
            <person name="Liao Q."/>
            <person name="Li Y."/>
            <person name="Zhou Q."/>
            <person name="Bi G."/>
            <person name="Li C."/>
            <person name="Du R."/>
            <person name="Wang X."/>
            <person name="Sun T."/>
            <person name="Guo L."/>
            <person name="Liang H."/>
            <person name="Lu P."/>
            <person name="Wu Y."/>
            <person name="Zhang Z."/>
            <person name="Ro D.K."/>
            <person name="Shang Y."/>
            <person name="Huang S."/>
            <person name="Yan J."/>
        </authorList>
    </citation>
    <scope>NUCLEOTIDE SEQUENCE [LARGE SCALE GENOMIC DNA]</scope>
    <source>
        <strain evidence="2">Ta-2019</strain>
    </source>
</reference>
<dbReference type="GO" id="GO:0004523">
    <property type="term" value="F:RNA-DNA hybrid ribonuclease activity"/>
    <property type="evidence" value="ECO:0007669"/>
    <property type="project" value="InterPro"/>
</dbReference>
<gene>
    <name evidence="2" type="ORF">KI387_030574</name>
</gene>
<dbReference type="GO" id="GO:0003676">
    <property type="term" value="F:nucleic acid binding"/>
    <property type="evidence" value="ECO:0007669"/>
    <property type="project" value="InterPro"/>
</dbReference>
<dbReference type="Proteomes" id="UP000824469">
    <property type="component" value="Unassembled WGS sequence"/>
</dbReference>
<feature type="non-terminal residue" evidence="2">
    <location>
        <position position="72"/>
    </location>
</feature>
<feature type="non-terminal residue" evidence="2">
    <location>
        <position position="1"/>
    </location>
</feature>
<protein>
    <recommendedName>
        <fullName evidence="1">RNase H type-1 domain-containing protein</fullName>
    </recommendedName>
</protein>
<dbReference type="Pfam" id="PF13456">
    <property type="entry name" value="RVT_3"/>
    <property type="match status" value="1"/>
</dbReference>
<accession>A0AA38CDS3</accession>
<proteinExistence type="predicted"/>
<comment type="caution">
    <text evidence="2">The sequence shown here is derived from an EMBL/GenBank/DDBJ whole genome shotgun (WGS) entry which is preliminary data.</text>
</comment>
<dbReference type="InterPro" id="IPR036397">
    <property type="entry name" value="RNaseH_sf"/>
</dbReference>
<feature type="domain" description="RNase H type-1" evidence="1">
    <location>
        <begin position="3"/>
        <end position="71"/>
    </location>
</feature>
<dbReference type="Gene3D" id="3.30.420.10">
    <property type="entry name" value="Ribonuclease H-like superfamily/Ribonuclease H"/>
    <property type="match status" value="1"/>
</dbReference>
<evidence type="ECO:0000313" key="2">
    <source>
        <dbReference type="EMBL" id="KAH9298892.1"/>
    </source>
</evidence>